<keyword evidence="2" id="KW-1185">Reference proteome</keyword>
<dbReference type="Proteomes" id="UP001519295">
    <property type="component" value="Unassembled WGS sequence"/>
</dbReference>
<dbReference type="SUPFAM" id="SSF53756">
    <property type="entry name" value="UDP-Glycosyltransferase/glycogen phosphorylase"/>
    <property type="match status" value="1"/>
</dbReference>
<dbReference type="Gene3D" id="3.40.50.2000">
    <property type="entry name" value="Glycogen Phosphorylase B"/>
    <property type="match status" value="1"/>
</dbReference>
<sequence length="441" mass="48118">MSVEQVVPPAGDGAHPRVCVVSAVAPYPVDAGKKVVLAGLLDYLADRFGPENVHYVLVGDRSADVTRFPAVLHRIAGPSRRDVLWALASSVTTGRSSLQEALLRSSRVGADLDRLLRDLAPDVEIYDTVRLGQYVEHGAAAHRVLYVDDLFSERYSTMLRAMRRHPEIEVDALGNFRAHVPTRLRPLASRPSVQRVLLRLERRLVRRSEDRQVRRFARSLLVNPGEAAALADRAGADRVTAIPPLLCTAGAPPRRAPSARPVFVFLGLLSLPHNDDGLRCFLRDCWPELLRQLPDAQLRVIGREPRPGLSEVIERYRASVVLEGYVEDLDSALSTATALVNPLRFGSGVKIKVIEALGRGVPIVSTPVGADGIAAGLGEGLLVGDSTEEFVRWMVQLVDPATNEETSRAAAAHFARVYSRTAGFRAYDTAILTPELLGRVG</sequence>
<organism evidence="1 2">
    <name type="scientific">Pseudonocardia parietis</name>
    <dbReference type="NCBI Taxonomy" id="570936"/>
    <lineage>
        <taxon>Bacteria</taxon>
        <taxon>Bacillati</taxon>
        <taxon>Actinomycetota</taxon>
        <taxon>Actinomycetes</taxon>
        <taxon>Pseudonocardiales</taxon>
        <taxon>Pseudonocardiaceae</taxon>
        <taxon>Pseudonocardia</taxon>
    </lineage>
</organism>
<proteinExistence type="predicted"/>
<dbReference type="Pfam" id="PF13692">
    <property type="entry name" value="Glyco_trans_1_4"/>
    <property type="match status" value="1"/>
</dbReference>
<evidence type="ECO:0000313" key="2">
    <source>
        <dbReference type="Proteomes" id="UP001519295"/>
    </source>
</evidence>
<accession>A0ABS4VS12</accession>
<protein>
    <recommendedName>
        <fullName evidence="3">Glycosyltransferase involved in cell wall biosynthesis</fullName>
    </recommendedName>
</protein>
<reference evidence="1 2" key="1">
    <citation type="submission" date="2021-03" db="EMBL/GenBank/DDBJ databases">
        <title>Sequencing the genomes of 1000 actinobacteria strains.</title>
        <authorList>
            <person name="Klenk H.-P."/>
        </authorList>
    </citation>
    <scope>NUCLEOTIDE SEQUENCE [LARGE SCALE GENOMIC DNA]</scope>
    <source>
        <strain evidence="1 2">DSM 45256</strain>
    </source>
</reference>
<name>A0ABS4VS12_9PSEU</name>
<gene>
    <name evidence="1" type="ORF">JOF36_002035</name>
</gene>
<dbReference type="RefSeq" id="WP_210026376.1">
    <property type="nucleotide sequence ID" value="NZ_JAGINU010000001.1"/>
</dbReference>
<dbReference type="EMBL" id="JAGINU010000001">
    <property type="protein sequence ID" value="MBP2366339.1"/>
    <property type="molecule type" value="Genomic_DNA"/>
</dbReference>
<comment type="caution">
    <text evidence="1">The sequence shown here is derived from an EMBL/GenBank/DDBJ whole genome shotgun (WGS) entry which is preliminary data.</text>
</comment>
<dbReference type="PANTHER" id="PTHR12526">
    <property type="entry name" value="GLYCOSYLTRANSFERASE"/>
    <property type="match status" value="1"/>
</dbReference>
<evidence type="ECO:0008006" key="3">
    <source>
        <dbReference type="Google" id="ProtNLM"/>
    </source>
</evidence>
<dbReference type="PANTHER" id="PTHR12526:SF600">
    <property type="entry name" value="GLYCOSYL TRANSFERASE GROUP 1"/>
    <property type="match status" value="1"/>
</dbReference>
<evidence type="ECO:0000313" key="1">
    <source>
        <dbReference type="EMBL" id="MBP2366339.1"/>
    </source>
</evidence>